<proteinExistence type="predicted"/>
<keyword evidence="2" id="KW-1133">Transmembrane helix</keyword>
<keyword evidence="4" id="KW-1185">Reference proteome</keyword>
<feature type="transmembrane region" description="Helical" evidence="2">
    <location>
        <begin position="28"/>
        <end position="61"/>
    </location>
</feature>
<sequence length="143" mass="14471">MTSSRPADVRPGPDDRGPGGWGGWGSPALVLGIIAAGTAWVVGWVGVVAGLAAVVIGFIGARKAFGDPERSGGAALAGLALGIVGLVWGLAVVVPTLVGSGEFGAGLTLDECMAQANGQQEQRMCASQHLEEYRARFPGRTDT</sequence>
<protein>
    <recommendedName>
        <fullName evidence="5">DUF4190 domain-containing protein</fullName>
    </recommendedName>
</protein>
<keyword evidence="2" id="KW-0812">Transmembrane</keyword>
<accession>A0ABT7M8G7</accession>
<dbReference type="EMBL" id="JASVWF010000002">
    <property type="protein sequence ID" value="MDL5156746.1"/>
    <property type="molecule type" value="Genomic_DNA"/>
</dbReference>
<evidence type="ECO:0008006" key="5">
    <source>
        <dbReference type="Google" id="ProtNLM"/>
    </source>
</evidence>
<feature type="region of interest" description="Disordered" evidence="1">
    <location>
        <begin position="1"/>
        <end position="21"/>
    </location>
</feature>
<feature type="compositionally biased region" description="Basic and acidic residues" evidence="1">
    <location>
        <begin position="7"/>
        <end position="17"/>
    </location>
</feature>
<keyword evidence="2" id="KW-0472">Membrane</keyword>
<evidence type="ECO:0000256" key="1">
    <source>
        <dbReference type="SAM" id="MobiDB-lite"/>
    </source>
</evidence>
<dbReference type="Proteomes" id="UP001231924">
    <property type="component" value="Unassembled WGS sequence"/>
</dbReference>
<comment type="caution">
    <text evidence="3">The sequence shown here is derived from an EMBL/GenBank/DDBJ whole genome shotgun (WGS) entry which is preliminary data.</text>
</comment>
<name>A0ABT7M8G7_9PSEU</name>
<evidence type="ECO:0000313" key="3">
    <source>
        <dbReference type="EMBL" id="MDL5156746.1"/>
    </source>
</evidence>
<organism evidence="3 4">
    <name type="scientific">Actinomycetospora termitidis</name>
    <dbReference type="NCBI Taxonomy" id="3053470"/>
    <lineage>
        <taxon>Bacteria</taxon>
        <taxon>Bacillati</taxon>
        <taxon>Actinomycetota</taxon>
        <taxon>Actinomycetes</taxon>
        <taxon>Pseudonocardiales</taxon>
        <taxon>Pseudonocardiaceae</taxon>
        <taxon>Actinomycetospora</taxon>
    </lineage>
</organism>
<dbReference type="RefSeq" id="WP_286053088.1">
    <property type="nucleotide sequence ID" value="NZ_JASVWF010000002.1"/>
</dbReference>
<evidence type="ECO:0000256" key="2">
    <source>
        <dbReference type="SAM" id="Phobius"/>
    </source>
</evidence>
<gene>
    <name evidence="3" type="ORF">QRT03_12320</name>
</gene>
<feature type="transmembrane region" description="Helical" evidence="2">
    <location>
        <begin position="73"/>
        <end position="94"/>
    </location>
</feature>
<evidence type="ECO:0000313" key="4">
    <source>
        <dbReference type="Proteomes" id="UP001231924"/>
    </source>
</evidence>
<reference evidence="3 4" key="1">
    <citation type="submission" date="2023-06" db="EMBL/GenBank/DDBJ databases">
        <title>Actinomycetospora Odt1-22.</title>
        <authorList>
            <person name="Supong K."/>
        </authorList>
    </citation>
    <scope>NUCLEOTIDE SEQUENCE [LARGE SCALE GENOMIC DNA]</scope>
    <source>
        <strain evidence="3 4">Odt1-22</strain>
    </source>
</reference>